<comment type="caution">
    <text evidence="2">The sequence shown here is derived from an EMBL/GenBank/DDBJ whole genome shotgun (WGS) entry which is preliminary data.</text>
</comment>
<keyword evidence="3" id="KW-1185">Reference proteome</keyword>
<keyword evidence="1" id="KW-0812">Transmembrane</keyword>
<gene>
    <name evidence="2" type="ORF">F3Y22_tig00110187pilonHSYRG00016</name>
</gene>
<accession>A0A6A3BCP6</accession>
<proteinExistence type="predicted"/>
<dbReference type="SUPFAM" id="SSF48264">
    <property type="entry name" value="Cytochrome P450"/>
    <property type="match status" value="1"/>
</dbReference>
<evidence type="ECO:0000313" key="2">
    <source>
        <dbReference type="EMBL" id="KAE8714776.1"/>
    </source>
</evidence>
<evidence type="ECO:0000313" key="3">
    <source>
        <dbReference type="Proteomes" id="UP000436088"/>
    </source>
</evidence>
<evidence type="ECO:0000256" key="1">
    <source>
        <dbReference type="SAM" id="Phobius"/>
    </source>
</evidence>
<keyword evidence="1" id="KW-1133">Transmembrane helix</keyword>
<dbReference type="GO" id="GO:0020037">
    <property type="term" value="F:heme binding"/>
    <property type="evidence" value="ECO:0007669"/>
    <property type="project" value="InterPro"/>
</dbReference>
<dbReference type="Proteomes" id="UP000436088">
    <property type="component" value="Unassembled WGS sequence"/>
</dbReference>
<dbReference type="EMBL" id="VEPZ02000867">
    <property type="protein sequence ID" value="KAE8714776.1"/>
    <property type="molecule type" value="Genomic_DNA"/>
</dbReference>
<organism evidence="2 3">
    <name type="scientific">Hibiscus syriacus</name>
    <name type="common">Rose of Sharon</name>
    <dbReference type="NCBI Taxonomy" id="106335"/>
    <lineage>
        <taxon>Eukaryota</taxon>
        <taxon>Viridiplantae</taxon>
        <taxon>Streptophyta</taxon>
        <taxon>Embryophyta</taxon>
        <taxon>Tracheophyta</taxon>
        <taxon>Spermatophyta</taxon>
        <taxon>Magnoliopsida</taxon>
        <taxon>eudicotyledons</taxon>
        <taxon>Gunneridae</taxon>
        <taxon>Pentapetalae</taxon>
        <taxon>rosids</taxon>
        <taxon>malvids</taxon>
        <taxon>Malvales</taxon>
        <taxon>Malvaceae</taxon>
        <taxon>Malvoideae</taxon>
        <taxon>Hibiscus</taxon>
    </lineage>
</organism>
<keyword evidence="1" id="KW-0472">Membrane</keyword>
<dbReference type="GO" id="GO:0016705">
    <property type="term" value="F:oxidoreductase activity, acting on paired donors, with incorporation or reduction of molecular oxygen"/>
    <property type="evidence" value="ECO:0007669"/>
    <property type="project" value="InterPro"/>
</dbReference>
<feature type="transmembrane region" description="Helical" evidence="1">
    <location>
        <begin position="36"/>
        <end position="52"/>
    </location>
</feature>
<dbReference type="GO" id="GO:0005506">
    <property type="term" value="F:iron ion binding"/>
    <property type="evidence" value="ECO:0007669"/>
    <property type="project" value="InterPro"/>
</dbReference>
<dbReference type="GO" id="GO:0004497">
    <property type="term" value="F:monooxygenase activity"/>
    <property type="evidence" value="ECO:0007669"/>
    <property type="project" value="InterPro"/>
</dbReference>
<protein>
    <submittedName>
        <fullName evidence="2">Cytochrome P450</fullName>
    </submittedName>
</protein>
<dbReference type="InterPro" id="IPR036396">
    <property type="entry name" value="Cyt_P450_sf"/>
</dbReference>
<name>A0A6A3BCP6_HIBSY</name>
<sequence>MNPLLCFVLQAWNLPGSCEFSRNTSRFLRDYAVWEINAFLWISLISITYFLTHRSFKLFKLWDQGSKIPGPPSPSFYGHFSTLSKQNLTEVLSDSHGEYGSIVKLWLVPNQLLVSIKEPEVEKRRESLASELNVKLLDRANLIPTTAVNLIMPEFHQNKAKGLVDCKMTSQHMAFTLLGATIFVLLPSRNEDSGGIDDYVQGGLISNMLMRLVTHPEIQHKVDFISSESSITLLVLGSTWRLLLNLNDPSSLGICISSEIIMAWKGSEDKDQPIVEKITLLLAAIYEPARVMPAGPLLLRCSLNMLVQTNDSSWGNDAGQAEELNDQMKDSFVLNDLNENAAFLPFGAGYQKFFIQGKATLFASLLEQYEVMLNP</sequence>
<dbReference type="AlphaFoldDB" id="A0A6A3BCP6"/>
<reference evidence="2" key="1">
    <citation type="submission" date="2019-09" db="EMBL/GenBank/DDBJ databases">
        <title>Draft genome information of white flower Hibiscus syriacus.</title>
        <authorList>
            <person name="Kim Y.-M."/>
        </authorList>
    </citation>
    <scope>NUCLEOTIDE SEQUENCE [LARGE SCALE GENOMIC DNA]</scope>
    <source>
        <strain evidence="2">YM2019G1</strain>
    </source>
</reference>